<organism evidence="2 3">
    <name type="scientific">Cherax quadricarinatus</name>
    <name type="common">Australian red claw crayfish</name>
    <dbReference type="NCBI Taxonomy" id="27406"/>
    <lineage>
        <taxon>Eukaryota</taxon>
        <taxon>Metazoa</taxon>
        <taxon>Ecdysozoa</taxon>
        <taxon>Arthropoda</taxon>
        <taxon>Crustacea</taxon>
        <taxon>Multicrustacea</taxon>
        <taxon>Malacostraca</taxon>
        <taxon>Eumalacostraca</taxon>
        <taxon>Eucarida</taxon>
        <taxon>Decapoda</taxon>
        <taxon>Pleocyemata</taxon>
        <taxon>Astacidea</taxon>
        <taxon>Parastacoidea</taxon>
        <taxon>Parastacidae</taxon>
        <taxon>Cherax</taxon>
    </lineage>
</organism>
<reference evidence="2 3" key="1">
    <citation type="journal article" date="2024" name="BMC Genomics">
        <title>Genome assembly of redclaw crayfish (Cherax quadricarinatus) provides insights into its immune adaptation and hypoxia tolerance.</title>
        <authorList>
            <person name="Liu Z."/>
            <person name="Zheng J."/>
            <person name="Li H."/>
            <person name="Fang K."/>
            <person name="Wang S."/>
            <person name="He J."/>
            <person name="Zhou D."/>
            <person name="Weng S."/>
            <person name="Chi M."/>
            <person name="Gu Z."/>
            <person name="He J."/>
            <person name="Li F."/>
            <person name="Wang M."/>
        </authorList>
    </citation>
    <scope>NUCLEOTIDE SEQUENCE [LARGE SCALE GENOMIC DNA]</scope>
    <source>
        <strain evidence="2">ZL_2023a</strain>
    </source>
</reference>
<evidence type="ECO:0000313" key="3">
    <source>
        <dbReference type="Proteomes" id="UP001445076"/>
    </source>
</evidence>
<accession>A0AAW0VXG0</accession>
<keyword evidence="3" id="KW-1185">Reference proteome</keyword>
<dbReference type="PANTHER" id="PTHR34769">
    <property type="entry name" value="RCG42593, ISOFORM CRA_A"/>
    <property type="match status" value="1"/>
</dbReference>
<evidence type="ECO:0000256" key="1">
    <source>
        <dbReference type="SAM" id="MobiDB-lite"/>
    </source>
</evidence>
<protein>
    <submittedName>
        <fullName evidence="2">Uncharacterized protein</fullName>
    </submittedName>
</protein>
<comment type="caution">
    <text evidence="2">The sequence shown here is derived from an EMBL/GenBank/DDBJ whole genome shotgun (WGS) entry which is preliminary data.</text>
</comment>
<name>A0AAW0VXG0_CHEQU</name>
<dbReference type="Proteomes" id="UP001445076">
    <property type="component" value="Unassembled WGS sequence"/>
</dbReference>
<dbReference type="PANTHER" id="PTHR34769:SF1">
    <property type="entry name" value="RNA POLYMERASE I AND III SUBUNIT D"/>
    <property type="match status" value="1"/>
</dbReference>
<evidence type="ECO:0000313" key="2">
    <source>
        <dbReference type="EMBL" id="KAK8721531.1"/>
    </source>
</evidence>
<sequence length="185" mass="21043">MLTDDELSRLAEQAILKEAKRGAQRAEISGPSGWLKCRLPSTNKTFLHNTLVGTLAANRAKEKQDRNRIEDGKRKRQMEEKEKNTYKRLYIRSSTKAKTSLPVKNGESSVEGYKICKKDCKKTNVQSDKIIMWNETGLELKNCNNQLTLGKKSNLLNKKGIKKNNSNLLQRSINFISSSNQDNID</sequence>
<feature type="region of interest" description="Disordered" evidence="1">
    <location>
        <begin position="59"/>
        <end position="83"/>
    </location>
</feature>
<dbReference type="AlphaFoldDB" id="A0AAW0VXG0"/>
<proteinExistence type="predicted"/>
<dbReference type="EMBL" id="JARKIK010000100">
    <property type="protein sequence ID" value="KAK8721531.1"/>
    <property type="molecule type" value="Genomic_DNA"/>
</dbReference>
<gene>
    <name evidence="2" type="ORF">OTU49_012764</name>
</gene>
<dbReference type="InterPro" id="IPR038948">
    <property type="entry name" value="POLR1D-like"/>
</dbReference>